<evidence type="ECO:0000256" key="1">
    <source>
        <dbReference type="SAM" id="SignalP"/>
    </source>
</evidence>
<dbReference type="InterPro" id="IPR013783">
    <property type="entry name" value="Ig-like_fold"/>
</dbReference>
<feature type="signal peptide" evidence="1">
    <location>
        <begin position="1"/>
        <end position="23"/>
    </location>
</feature>
<dbReference type="InterPro" id="IPR051043">
    <property type="entry name" value="Sulfatase_Mod_Factor_Kinase"/>
</dbReference>
<dbReference type="Pfam" id="PF13004">
    <property type="entry name" value="BACON"/>
    <property type="match status" value="2"/>
</dbReference>
<dbReference type="InterPro" id="IPR042095">
    <property type="entry name" value="SUMF_sf"/>
</dbReference>
<dbReference type="EMBL" id="SGXA01000007">
    <property type="protein sequence ID" value="RZS63948.1"/>
    <property type="molecule type" value="Genomic_DNA"/>
</dbReference>
<dbReference type="InterPro" id="IPR024361">
    <property type="entry name" value="BACON"/>
</dbReference>
<dbReference type="GO" id="GO:0120147">
    <property type="term" value="F:formylglycine-generating oxidase activity"/>
    <property type="evidence" value="ECO:0007669"/>
    <property type="project" value="TreeGrafter"/>
</dbReference>
<name>A0A4Q7MAV5_9BACT</name>
<dbReference type="AlphaFoldDB" id="A0A4Q7MAV5"/>
<dbReference type="Gene3D" id="2.60.40.10">
    <property type="entry name" value="Immunoglobulins"/>
    <property type="match status" value="2"/>
</dbReference>
<dbReference type="RefSeq" id="WP_130544518.1">
    <property type="nucleotide sequence ID" value="NZ_CP042431.1"/>
</dbReference>
<dbReference type="PANTHER" id="PTHR23150:SF19">
    <property type="entry name" value="FORMYLGLYCINE-GENERATING ENZYME"/>
    <property type="match status" value="1"/>
</dbReference>
<dbReference type="InterPro" id="IPR016187">
    <property type="entry name" value="CTDL_fold"/>
</dbReference>
<proteinExistence type="predicted"/>
<dbReference type="PANTHER" id="PTHR23150">
    <property type="entry name" value="SULFATASE MODIFYING FACTOR 1, 2"/>
    <property type="match status" value="1"/>
</dbReference>
<evidence type="ECO:0000313" key="4">
    <source>
        <dbReference type="EMBL" id="RZS63948.1"/>
    </source>
</evidence>
<organism evidence="4 5">
    <name type="scientific">Pseudobacter ginsenosidimutans</name>
    <dbReference type="NCBI Taxonomy" id="661488"/>
    <lineage>
        <taxon>Bacteria</taxon>
        <taxon>Pseudomonadati</taxon>
        <taxon>Bacteroidota</taxon>
        <taxon>Chitinophagia</taxon>
        <taxon>Chitinophagales</taxon>
        <taxon>Chitinophagaceae</taxon>
        <taxon>Pseudobacter</taxon>
    </lineage>
</organism>
<feature type="domain" description="Sulfatase-modifying factor enzyme-like" evidence="2">
    <location>
        <begin position="237"/>
        <end position="471"/>
    </location>
</feature>
<evidence type="ECO:0000313" key="5">
    <source>
        <dbReference type="Proteomes" id="UP000293874"/>
    </source>
</evidence>
<gene>
    <name evidence="4" type="ORF">EV199_6048</name>
</gene>
<protein>
    <submittedName>
        <fullName evidence="4">Formylglycine-generating enzyme required for sulfatase activity</fullName>
    </submittedName>
</protein>
<dbReference type="Proteomes" id="UP000293874">
    <property type="component" value="Unassembled WGS sequence"/>
</dbReference>
<dbReference type="Pfam" id="PF03781">
    <property type="entry name" value="FGE-sulfatase"/>
    <property type="match status" value="1"/>
</dbReference>
<evidence type="ECO:0000259" key="2">
    <source>
        <dbReference type="Pfam" id="PF03781"/>
    </source>
</evidence>
<evidence type="ECO:0000259" key="3">
    <source>
        <dbReference type="Pfam" id="PF13004"/>
    </source>
</evidence>
<dbReference type="CDD" id="cd14948">
    <property type="entry name" value="BACON"/>
    <property type="match status" value="2"/>
</dbReference>
<accession>A0A4Q7MAV5</accession>
<sequence>MKHIFKYCLAVSLLVTAMLVNHSCNKVDASDEYGDFLQPDRIGLLNTSVNLNVQGEGAQNIIAITGPHSGWTVTSSESWLTVEKGTTSENGKEEPVVKLSAATNTGYSRKATVTIKLEGTEKEVTKTFTVTQASALPEPAVSLPATTLNFTATAENKTVTLTTNQTEWTATSDATWFTISKNGKDLIIAVTANTGNAPREAVVNIVAGVAPNTAKATLRVVQAKADDINNITVSGIELVRVEAGTFKMGAQNTDATAANYGVIATGSGYAANQGPIHNVTLSEFYIGKYLITQAQWVDVMGTNPSKNIGNNNPVEYVNWTMAADFVAKLSLKTGKTFRLPTEAEWEYAARGGKNSNGYVFSGGNASAVVANFVANTADRDNSRTTPGGTFLPNELGIYDMSGNLYQWCSDYFAAYTADDQVNPTGPATGTNKVMRGGSWWHLQTTVYYRGNNTVTYTGTHANAGLTGLRVVYVP</sequence>
<dbReference type="SUPFAM" id="SSF56436">
    <property type="entry name" value="C-type lectin-like"/>
    <property type="match status" value="1"/>
</dbReference>
<comment type="caution">
    <text evidence="4">The sequence shown here is derived from an EMBL/GenBank/DDBJ whole genome shotgun (WGS) entry which is preliminary data.</text>
</comment>
<keyword evidence="5" id="KW-1185">Reference proteome</keyword>
<feature type="domain" description="BACON" evidence="3">
    <location>
        <begin position="71"/>
        <end position="133"/>
    </location>
</feature>
<dbReference type="OrthoDB" id="9768004at2"/>
<dbReference type="InterPro" id="IPR005532">
    <property type="entry name" value="SUMF_dom"/>
</dbReference>
<feature type="domain" description="BACON" evidence="3">
    <location>
        <begin position="166"/>
        <end position="223"/>
    </location>
</feature>
<keyword evidence="1" id="KW-0732">Signal</keyword>
<reference evidence="4 5" key="1">
    <citation type="submission" date="2019-02" db="EMBL/GenBank/DDBJ databases">
        <title>Genomic Encyclopedia of Type Strains, Phase IV (KMG-IV): sequencing the most valuable type-strain genomes for metagenomic binning, comparative biology and taxonomic classification.</title>
        <authorList>
            <person name="Goeker M."/>
        </authorList>
    </citation>
    <scope>NUCLEOTIDE SEQUENCE [LARGE SCALE GENOMIC DNA]</scope>
    <source>
        <strain evidence="4 5">DSM 18116</strain>
    </source>
</reference>
<dbReference type="Gene3D" id="3.90.1580.10">
    <property type="entry name" value="paralog of FGE (formylglycine-generating enzyme)"/>
    <property type="match status" value="1"/>
</dbReference>
<feature type="chain" id="PRO_5020702795" evidence="1">
    <location>
        <begin position="24"/>
        <end position="474"/>
    </location>
</feature>